<dbReference type="PANTHER" id="PTHR36917:SF1">
    <property type="entry name" value="INNER MEMBRANE-SPANNING PROTEIN YCIB"/>
    <property type="match status" value="1"/>
</dbReference>
<dbReference type="STRING" id="914150.TQ33_1452"/>
<evidence type="ECO:0000256" key="1">
    <source>
        <dbReference type="ARBA" id="ARBA00022475"/>
    </source>
</evidence>
<evidence type="ECO:0000256" key="2">
    <source>
        <dbReference type="ARBA" id="ARBA00022692"/>
    </source>
</evidence>
<keyword evidence="3 5" id="KW-1133">Transmembrane helix</keyword>
<dbReference type="KEGG" id="kge:TQ33_1452"/>
<dbReference type="OrthoDB" id="9788219at2"/>
<feature type="transmembrane region" description="Helical" evidence="5">
    <location>
        <begin position="120"/>
        <end position="144"/>
    </location>
</feature>
<gene>
    <name evidence="6" type="ORF">TQ33_1452</name>
</gene>
<keyword evidence="2 5" id="KW-0812">Transmembrane</keyword>
<accession>A0A0F6TRP2</accession>
<dbReference type="Pfam" id="PF04279">
    <property type="entry name" value="IspA"/>
    <property type="match status" value="1"/>
</dbReference>
<evidence type="ECO:0000313" key="7">
    <source>
        <dbReference type="Proteomes" id="UP000034071"/>
    </source>
</evidence>
<proteinExistence type="predicted"/>
<keyword evidence="1" id="KW-1003">Cell membrane</keyword>
<keyword evidence="7" id="KW-1185">Reference proteome</keyword>
<dbReference type="PANTHER" id="PTHR36917">
    <property type="entry name" value="INTRACELLULAR SEPTATION PROTEIN A-RELATED"/>
    <property type="match status" value="1"/>
</dbReference>
<organism evidence="6 7">
    <name type="scientific">Kangiella geojedonensis</name>
    <dbReference type="NCBI Taxonomy" id="914150"/>
    <lineage>
        <taxon>Bacteria</taxon>
        <taxon>Pseudomonadati</taxon>
        <taxon>Pseudomonadota</taxon>
        <taxon>Gammaproteobacteria</taxon>
        <taxon>Kangiellales</taxon>
        <taxon>Kangiellaceae</taxon>
        <taxon>Kangiella</taxon>
    </lineage>
</organism>
<feature type="transmembrane region" description="Helical" evidence="5">
    <location>
        <begin position="150"/>
        <end position="174"/>
    </location>
</feature>
<evidence type="ECO:0000256" key="5">
    <source>
        <dbReference type="SAM" id="Phobius"/>
    </source>
</evidence>
<dbReference type="GO" id="GO:0005886">
    <property type="term" value="C:plasma membrane"/>
    <property type="evidence" value="ECO:0007669"/>
    <property type="project" value="TreeGrafter"/>
</dbReference>
<evidence type="ECO:0000313" key="6">
    <source>
        <dbReference type="EMBL" id="AKE52400.1"/>
    </source>
</evidence>
<dbReference type="AlphaFoldDB" id="A0A0F6TRP2"/>
<protein>
    <submittedName>
        <fullName evidence="6">Intracellular septation protein A</fullName>
    </submittedName>
</protein>
<evidence type="ECO:0000256" key="4">
    <source>
        <dbReference type="ARBA" id="ARBA00023136"/>
    </source>
</evidence>
<feature type="transmembrane region" description="Helical" evidence="5">
    <location>
        <begin position="50"/>
        <end position="69"/>
    </location>
</feature>
<dbReference type="Proteomes" id="UP000034071">
    <property type="component" value="Chromosome"/>
</dbReference>
<sequence>MTFLKENYPIIGFIAAYLLTKNLILAAAIWSGLTLIQMILHYFTKKEVKTSHVALFFVGLALVALAYYFDDDDFIKWKTSIAVWAGALFILIRQFASKKYVIQDLTKSSGLIKDSAPKSLLAKVNGVWVVTLALYGGLNLYVAFNFSTDFWFYFKLISMFVLLFGLLIISIVMLKDHVHLDEEQPNQ</sequence>
<reference evidence="6 7" key="1">
    <citation type="submission" date="2015-02" db="EMBL/GenBank/DDBJ databases">
        <title>Complete genome sequence of Kangiella geojedonensis strain YCS-5T.</title>
        <authorList>
            <person name="Kim K.M."/>
        </authorList>
    </citation>
    <scope>NUCLEOTIDE SEQUENCE [LARGE SCALE GENOMIC DNA]</scope>
    <source>
        <strain evidence="6 7">YCS-5</strain>
    </source>
</reference>
<evidence type="ECO:0000256" key="3">
    <source>
        <dbReference type="ARBA" id="ARBA00022989"/>
    </source>
</evidence>
<dbReference type="RefSeq" id="WP_084616945.1">
    <property type="nucleotide sequence ID" value="NZ_CP010975.1"/>
</dbReference>
<feature type="transmembrane region" description="Helical" evidence="5">
    <location>
        <begin position="75"/>
        <end position="92"/>
    </location>
</feature>
<dbReference type="HOGENOM" id="CLU_089554_2_0_6"/>
<dbReference type="InterPro" id="IPR006008">
    <property type="entry name" value="YciB"/>
</dbReference>
<name>A0A0F6TRP2_9GAMM</name>
<keyword evidence="4 5" id="KW-0472">Membrane</keyword>
<dbReference type="EMBL" id="CP010975">
    <property type="protein sequence ID" value="AKE52400.1"/>
    <property type="molecule type" value="Genomic_DNA"/>
</dbReference>